<feature type="compositionally biased region" description="Basic residues" evidence="1">
    <location>
        <begin position="37"/>
        <end position="47"/>
    </location>
</feature>
<gene>
    <name evidence="2" type="ORF">NDU88_008441</name>
</gene>
<name>A0AAV7PWN2_PLEWA</name>
<dbReference type="AlphaFoldDB" id="A0AAV7PWN2"/>
<feature type="region of interest" description="Disordered" evidence="1">
    <location>
        <begin position="1"/>
        <end position="58"/>
    </location>
</feature>
<sequence length="85" mass="10352">MAPCVRLERKQTKGWRRGKANKYPTRTKPCGLEEKTHRRRTAARRIHPAKEGEDAQRPATFWEECGPFRYRVRQQRDTWRRVMER</sequence>
<accession>A0AAV7PWN2</accession>
<evidence type="ECO:0000313" key="3">
    <source>
        <dbReference type="Proteomes" id="UP001066276"/>
    </source>
</evidence>
<evidence type="ECO:0000313" key="2">
    <source>
        <dbReference type="EMBL" id="KAJ1130085.1"/>
    </source>
</evidence>
<proteinExistence type="predicted"/>
<evidence type="ECO:0000256" key="1">
    <source>
        <dbReference type="SAM" id="MobiDB-lite"/>
    </source>
</evidence>
<feature type="compositionally biased region" description="Basic and acidic residues" evidence="1">
    <location>
        <begin position="1"/>
        <end position="11"/>
    </location>
</feature>
<organism evidence="2 3">
    <name type="scientific">Pleurodeles waltl</name>
    <name type="common">Iberian ribbed newt</name>
    <dbReference type="NCBI Taxonomy" id="8319"/>
    <lineage>
        <taxon>Eukaryota</taxon>
        <taxon>Metazoa</taxon>
        <taxon>Chordata</taxon>
        <taxon>Craniata</taxon>
        <taxon>Vertebrata</taxon>
        <taxon>Euteleostomi</taxon>
        <taxon>Amphibia</taxon>
        <taxon>Batrachia</taxon>
        <taxon>Caudata</taxon>
        <taxon>Salamandroidea</taxon>
        <taxon>Salamandridae</taxon>
        <taxon>Pleurodelinae</taxon>
        <taxon>Pleurodeles</taxon>
    </lineage>
</organism>
<keyword evidence="3" id="KW-1185">Reference proteome</keyword>
<dbReference type="Proteomes" id="UP001066276">
    <property type="component" value="Chromosome 7"/>
</dbReference>
<comment type="caution">
    <text evidence="2">The sequence shown here is derived from an EMBL/GenBank/DDBJ whole genome shotgun (WGS) entry which is preliminary data.</text>
</comment>
<dbReference type="EMBL" id="JANPWB010000011">
    <property type="protein sequence ID" value="KAJ1130085.1"/>
    <property type="molecule type" value="Genomic_DNA"/>
</dbReference>
<protein>
    <submittedName>
        <fullName evidence="2">Uncharacterized protein</fullName>
    </submittedName>
</protein>
<reference evidence="2" key="1">
    <citation type="journal article" date="2022" name="bioRxiv">
        <title>Sequencing and chromosome-scale assembly of the giantPleurodeles waltlgenome.</title>
        <authorList>
            <person name="Brown T."/>
            <person name="Elewa A."/>
            <person name="Iarovenko S."/>
            <person name="Subramanian E."/>
            <person name="Araus A.J."/>
            <person name="Petzold A."/>
            <person name="Susuki M."/>
            <person name="Suzuki K.-i.T."/>
            <person name="Hayashi T."/>
            <person name="Toyoda A."/>
            <person name="Oliveira C."/>
            <person name="Osipova E."/>
            <person name="Leigh N.D."/>
            <person name="Simon A."/>
            <person name="Yun M.H."/>
        </authorList>
    </citation>
    <scope>NUCLEOTIDE SEQUENCE</scope>
    <source>
        <strain evidence="2">20211129_DDA</strain>
        <tissue evidence="2">Liver</tissue>
    </source>
</reference>